<dbReference type="RefSeq" id="WP_060857868.1">
    <property type="nucleotide sequence ID" value="NZ_FCOC02000018.1"/>
</dbReference>
<reference evidence="1 2" key="1">
    <citation type="submission" date="2016-01" db="EMBL/GenBank/DDBJ databases">
        <authorList>
            <person name="Oliw E.H."/>
        </authorList>
    </citation>
    <scope>NUCLEOTIDE SEQUENCE [LARGE SCALE GENOMIC DNA]</scope>
    <source>
        <strain evidence="1">LMG 22029</strain>
    </source>
</reference>
<dbReference type="EMBL" id="FCOC02000018">
    <property type="protein sequence ID" value="SAL45387.1"/>
    <property type="molecule type" value="Genomic_DNA"/>
</dbReference>
<dbReference type="OrthoDB" id="9102610at2"/>
<organism evidence="1 2">
    <name type="scientific">Caballeronia sordidicola</name>
    <name type="common">Burkholderia sordidicola</name>
    <dbReference type="NCBI Taxonomy" id="196367"/>
    <lineage>
        <taxon>Bacteria</taxon>
        <taxon>Pseudomonadati</taxon>
        <taxon>Pseudomonadota</taxon>
        <taxon>Betaproteobacteria</taxon>
        <taxon>Burkholderiales</taxon>
        <taxon>Burkholderiaceae</taxon>
        <taxon>Caballeronia</taxon>
    </lineage>
</organism>
<evidence type="ECO:0000313" key="1">
    <source>
        <dbReference type="EMBL" id="SAL45387.1"/>
    </source>
</evidence>
<sequence length="79" mass="8497">MKKSIKVIVSAINHDSGHVFTTAVEVTDDEYGNGKHFHVALGRAAEAGFVSPLIAVEADDLVRLAMEIRSVIAQRNAAH</sequence>
<accession>A0A158HMS8</accession>
<proteinExistence type="predicted"/>
<dbReference type="Proteomes" id="UP000054893">
    <property type="component" value="Unassembled WGS sequence"/>
</dbReference>
<dbReference type="AlphaFoldDB" id="A0A158HMS8"/>
<name>A0A158HMS8_CABSO</name>
<gene>
    <name evidence="1" type="ORF">AWB64_04808</name>
</gene>
<protein>
    <submittedName>
        <fullName evidence="1">Uncharacterized protein</fullName>
    </submittedName>
</protein>
<evidence type="ECO:0000313" key="2">
    <source>
        <dbReference type="Proteomes" id="UP000054893"/>
    </source>
</evidence>